<feature type="compositionally biased region" description="Polar residues" evidence="1">
    <location>
        <begin position="81"/>
        <end position="90"/>
    </location>
</feature>
<feature type="region of interest" description="Disordered" evidence="1">
    <location>
        <begin position="23"/>
        <end position="96"/>
    </location>
</feature>
<evidence type="ECO:0000313" key="2">
    <source>
        <dbReference type="EMBL" id="OIR08611.1"/>
    </source>
</evidence>
<feature type="compositionally biased region" description="Basic and acidic residues" evidence="1">
    <location>
        <begin position="66"/>
        <end position="76"/>
    </location>
</feature>
<name>A0A1J5SL17_9ZZZZ</name>
<gene>
    <name evidence="2" type="ORF">GALL_94050</name>
</gene>
<comment type="caution">
    <text evidence="2">The sequence shown here is derived from an EMBL/GenBank/DDBJ whole genome shotgun (WGS) entry which is preliminary data.</text>
</comment>
<feature type="compositionally biased region" description="Basic residues" evidence="1">
    <location>
        <begin position="48"/>
        <end position="57"/>
    </location>
</feature>
<evidence type="ECO:0000256" key="1">
    <source>
        <dbReference type="SAM" id="MobiDB-lite"/>
    </source>
</evidence>
<sequence length="96" mass="9879">MKRKVGLAVLGLMLHGNVHAAEPNASAAPSLNKEPVASTVPSADKNAKAVRGKKSKARTNASSDNADPKAKVKQDAVTETPPGSIQQSVQLKGVRG</sequence>
<accession>A0A1J5SL17</accession>
<dbReference type="EMBL" id="MLJW01000031">
    <property type="protein sequence ID" value="OIR08611.1"/>
    <property type="molecule type" value="Genomic_DNA"/>
</dbReference>
<organism evidence="2">
    <name type="scientific">mine drainage metagenome</name>
    <dbReference type="NCBI Taxonomy" id="410659"/>
    <lineage>
        <taxon>unclassified sequences</taxon>
        <taxon>metagenomes</taxon>
        <taxon>ecological metagenomes</taxon>
    </lineage>
</organism>
<reference evidence="2" key="1">
    <citation type="submission" date="2016-10" db="EMBL/GenBank/DDBJ databases">
        <title>Sequence of Gallionella enrichment culture.</title>
        <authorList>
            <person name="Poehlein A."/>
            <person name="Muehling M."/>
            <person name="Daniel R."/>
        </authorList>
    </citation>
    <scope>NUCLEOTIDE SEQUENCE</scope>
</reference>
<proteinExistence type="predicted"/>
<dbReference type="AlphaFoldDB" id="A0A1J5SL17"/>
<protein>
    <submittedName>
        <fullName evidence="2">Uncharacterized protein</fullName>
    </submittedName>
</protein>